<dbReference type="GO" id="GO:0005886">
    <property type="term" value="C:plasma membrane"/>
    <property type="evidence" value="ECO:0007669"/>
    <property type="project" value="UniProtKB-SubCell"/>
</dbReference>
<keyword evidence="8" id="KW-1185">Reference proteome</keyword>
<feature type="transmembrane region" description="Helical" evidence="6">
    <location>
        <begin position="210"/>
        <end position="235"/>
    </location>
</feature>
<feature type="transmembrane region" description="Helical" evidence="6">
    <location>
        <begin position="90"/>
        <end position="109"/>
    </location>
</feature>
<feature type="transmembrane region" description="Helical" evidence="6">
    <location>
        <begin position="50"/>
        <end position="78"/>
    </location>
</feature>
<name>A0A3N1Y127_9GAMM</name>
<proteinExistence type="predicted"/>
<dbReference type="PANTHER" id="PTHR30074:SF4">
    <property type="entry name" value="NI_FE-HYDROGENASE 2 B-TYPE CYTOCHROME SUBUNIT-RELATED"/>
    <property type="match status" value="1"/>
</dbReference>
<feature type="transmembrane region" description="Helical" evidence="6">
    <location>
        <begin position="247"/>
        <end position="264"/>
    </location>
</feature>
<evidence type="ECO:0000256" key="5">
    <source>
        <dbReference type="ARBA" id="ARBA00023136"/>
    </source>
</evidence>
<keyword evidence="4 6" id="KW-1133">Transmembrane helix</keyword>
<evidence type="ECO:0000256" key="1">
    <source>
        <dbReference type="ARBA" id="ARBA00004651"/>
    </source>
</evidence>
<evidence type="ECO:0000256" key="3">
    <source>
        <dbReference type="ARBA" id="ARBA00022692"/>
    </source>
</evidence>
<accession>A0A3N1Y127</accession>
<feature type="transmembrane region" description="Helical" evidence="6">
    <location>
        <begin position="165"/>
        <end position="183"/>
    </location>
</feature>
<dbReference type="NCBIfam" id="NF008133">
    <property type="entry name" value="PRK10881.1"/>
    <property type="match status" value="1"/>
</dbReference>
<evidence type="ECO:0000256" key="6">
    <source>
        <dbReference type="SAM" id="Phobius"/>
    </source>
</evidence>
<evidence type="ECO:0000256" key="2">
    <source>
        <dbReference type="ARBA" id="ARBA00022475"/>
    </source>
</evidence>
<evidence type="ECO:0000313" key="7">
    <source>
        <dbReference type="EMBL" id="ROR32539.1"/>
    </source>
</evidence>
<organism evidence="7 8">
    <name type="scientific">Inmirania thermothiophila</name>
    <dbReference type="NCBI Taxonomy" id="1750597"/>
    <lineage>
        <taxon>Bacteria</taxon>
        <taxon>Pseudomonadati</taxon>
        <taxon>Pseudomonadota</taxon>
        <taxon>Gammaproteobacteria</taxon>
        <taxon>Chromatiales</taxon>
        <taxon>Ectothiorhodospiraceae</taxon>
        <taxon>Inmirania</taxon>
    </lineage>
</organism>
<dbReference type="AlphaFoldDB" id="A0A3N1Y127"/>
<evidence type="ECO:0000313" key="8">
    <source>
        <dbReference type="Proteomes" id="UP000276634"/>
    </source>
</evidence>
<feature type="transmembrane region" description="Helical" evidence="6">
    <location>
        <begin position="348"/>
        <end position="366"/>
    </location>
</feature>
<dbReference type="InterPro" id="IPR051817">
    <property type="entry name" value="FDH_cytochrome_b556_subunit"/>
</dbReference>
<dbReference type="EMBL" id="RJVI01000002">
    <property type="protein sequence ID" value="ROR32539.1"/>
    <property type="molecule type" value="Genomic_DNA"/>
</dbReference>
<feature type="transmembrane region" description="Helical" evidence="6">
    <location>
        <begin position="284"/>
        <end position="303"/>
    </location>
</feature>
<dbReference type="GO" id="GO:0009061">
    <property type="term" value="P:anaerobic respiration"/>
    <property type="evidence" value="ECO:0007669"/>
    <property type="project" value="TreeGrafter"/>
</dbReference>
<dbReference type="RefSeq" id="WP_123401464.1">
    <property type="nucleotide sequence ID" value="NZ_RJVI01000002.1"/>
</dbReference>
<keyword evidence="3 6" id="KW-0812">Transmembrane</keyword>
<keyword evidence="5 6" id="KW-0472">Membrane</keyword>
<feature type="transmembrane region" description="Helical" evidence="6">
    <location>
        <begin position="129"/>
        <end position="153"/>
    </location>
</feature>
<evidence type="ECO:0000256" key="4">
    <source>
        <dbReference type="ARBA" id="ARBA00022989"/>
    </source>
</evidence>
<dbReference type="PANTHER" id="PTHR30074">
    <property type="entry name" value="FORMATE DEHYDROGENASE, NITRATE-INDUCIBLE, CYTOCHROME B556 FDN SUBUNIT"/>
    <property type="match status" value="1"/>
</dbReference>
<comment type="caution">
    <text evidence="7">The sequence shown here is derived from an EMBL/GenBank/DDBJ whole genome shotgun (WGS) entry which is preliminary data.</text>
</comment>
<feature type="transmembrane region" description="Helical" evidence="6">
    <location>
        <begin position="12"/>
        <end position="30"/>
    </location>
</feature>
<feature type="transmembrane region" description="Helical" evidence="6">
    <location>
        <begin position="310"/>
        <end position="336"/>
    </location>
</feature>
<keyword evidence="2" id="KW-1003">Cell membrane</keyword>
<gene>
    <name evidence="7" type="ORF">EDC57_1741</name>
</gene>
<dbReference type="Proteomes" id="UP000276634">
    <property type="component" value="Unassembled WGS sequence"/>
</dbReference>
<protein>
    <submittedName>
        <fullName evidence="7">Ni/Fe-hydrogenase subunit HybB-like protein</fullName>
    </submittedName>
</protein>
<reference evidence="7 8" key="1">
    <citation type="submission" date="2018-11" db="EMBL/GenBank/DDBJ databases">
        <title>Genomic Encyclopedia of Type Strains, Phase IV (KMG-IV): sequencing the most valuable type-strain genomes for metagenomic binning, comparative biology and taxonomic classification.</title>
        <authorList>
            <person name="Goeker M."/>
        </authorList>
    </citation>
    <scope>NUCLEOTIDE SEQUENCE [LARGE SCALE GENOMIC DNA]</scope>
    <source>
        <strain evidence="7 8">DSM 100275</strain>
    </source>
</reference>
<dbReference type="OrthoDB" id="104998at2"/>
<sequence length="379" mass="40609">MSEARPVGGRLLTIPTLVLAALAAVAGLILAKRFALGLGAVTHLNGGYPWGLWVVADIVIGTAFACGGYVVAFTVYVLNKGRYHPLVRPALLASLLGYGLGGAAAFIDMGRYGNFYNMFLPWQVNVNSVMLEVGLCVFTYVLVLAVEFLPVVAEAARWTRLRRRLERWLFLFIALGLVLPTMHQSSLGSLLISAGYKIHPLWQSMALQPFFALLTAILMGLAIVIFESAMAAAGLRHELEKPLLTGFGRGALGLTVAYLALRLGDLAMRGALGDALAGDLRGNLFLLETALFVFPVVVLAGPLGRRAPWLFLAALSLGLAGALYRLNAFLIGFLARPGYVYFPSAEEILVTVGLVAFEILVYLVAVKRLPVLAAPARAA</sequence>
<comment type="subcellular location">
    <subcellularLocation>
        <location evidence="1">Cell membrane</location>
        <topology evidence="1">Multi-pass membrane protein</topology>
    </subcellularLocation>
</comment>